<dbReference type="HOGENOM" id="CLU_191526_0_0_5"/>
<dbReference type="AlphaFoldDB" id="A0A060I4Q0"/>
<accession>A0A060I4Q0</accession>
<dbReference type="Gene3D" id="1.10.10.10">
    <property type="entry name" value="Winged helix-like DNA-binding domain superfamily/Winged helix DNA-binding domain"/>
    <property type="match status" value="1"/>
</dbReference>
<evidence type="ECO:0000313" key="1">
    <source>
        <dbReference type="EMBL" id="AIC30053.1"/>
    </source>
</evidence>
<dbReference type="SUPFAM" id="SSF46894">
    <property type="entry name" value="C-terminal effector domain of the bipartite response regulators"/>
    <property type="match status" value="1"/>
</dbReference>
<sequence>MSTGILRPLQIASLRWLAQGRTLVEISKIEGRNVNEIERCLKDALVLLRVGSVEEAIRKIEHD</sequence>
<geneLocation type="plasmid" evidence="1 2">
    <name>pRetIE4771b</name>
</geneLocation>
<dbReference type="GO" id="GO:0003677">
    <property type="term" value="F:DNA binding"/>
    <property type="evidence" value="ECO:0007669"/>
    <property type="project" value="InterPro"/>
</dbReference>
<gene>
    <name evidence="1" type="ORF">IE4771_PB00326</name>
</gene>
<dbReference type="InterPro" id="IPR016032">
    <property type="entry name" value="Sig_transdc_resp-reg_C-effctor"/>
</dbReference>
<dbReference type="Proteomes" id="UP000027180">
    <property type="component" value="Plasmid pRetIE4771b"/>
</dbReference>
<evidence type="ECO:0000313" key="2">
    <source>
        <dbReference type="Proteomes" id="UP000027180"/>
    </source>
</evidence>
<protein>
    <submittedName>
        <fullName evidence="1">Helix-turn-helix domain-containing protein</fullName>
    </submittedName>
</protein>
<dbReference type="GO" id="GO:0006355">
    <property type="term" value="P:regulation of DNA-templated transcription"/>
    <property type="evidence" value="ECO:0007669"/>
    <property type="project" value="InterPro"/>
</dbReference>
<organism evidence="1 2">
    <name type="scientific">Rhizobium etli bv. mimosae str. IE4771</name>
    <dbReference type="NCBI Taxonomy" id="1432050"/>
    <lineage>
        <taxon>Bacteria</taxon>
        <taxon>Pseudomonadati</taxon>
        <taxon>Pseudomonadota</taxon>
        <taxon>Alphaproteobacteria</taxon>
        <taxon>Hyphomicrobiales</taxon>
        <taxon>Rhizobiaceae</taxon>
        <taxon>Rhizobium/Agrobacterium group</taxon>
        <taxon>Rhizobium</taxon>
    </lineage>
</organism>
<dbReference type="OrthoDB" id="8378963at2"/>
<dbReference type="InterPro" id="IPR036388">
    <property type="entry name" value="WH-like_DNA-bd_sf"/>
</dbReference>
<dbReference type="KEGG" id="rei:IE4771_PB00326"/>
<name>A0A060I4Q0_RHIET</name>
<reference evidence="1 2" key="1">
    <citation type="submission" date="2013-12" db="EMBL/GenBank/DDBJ databases">
        <title>Complete genome sequence of Rhizobium etli bv. mimosae IE4771.</title>
        <authorList>
            <person name="Bustos P."/>
            <person name="Santamaria R.I."/>
            <person name="Lozano L."/>
            <person name="Ormeno-Orrillo E."/>
            <person name="Rogel M.A."/>
            <person name="Romero D."/>
            <person name="Cevallos M.A."/>
            <person name="Martinez-Romero E."/>
            <person name="Gonzalez V."/>
        </authorList>
    </citation>
    <scope>NUCLEOTIDE SEQUENCE [LARGE SCALE GENOMIC DNA]</scope>
    <source>
        <strain evidence="1 2">IE4771</strain>
        <plasmid evidence="2">Plasmid pRetIE4771b</plasmid>
    </source>
</reference>
<proteinExistence type="predicted"/>
<dbReference type="EMBL" id="CP006988">
    <property type="protein sequence ID" value="AIC30053.1"/>
    <property type="molecule type" value="Genomic_DNA"/>
</dbReference>
<keyword evidence="1" id="KW-0614">Plasmid</keyword>